<protein>
    <recommendedName>
        <fullName evidence="11">Zn(2)-C6 fungal-type domain-containing protein</fullName>
    </recommendedName>
</protein>
<evidence type="ECO:0000256" key="2">
    <source>
        <dbReference type="ARBA" id="ARBA00022723"/>
    </source>
</evidence>
<accession>A0A8H7AES8</accession>
<dbReference type="Pfam" id="PF00172">
    <property type="entry name" value="Zn_clus"/>
    <property type="match status" value="1"/>
</dbReference>
<dbReference type="FunFam" id="4.10.240.10:FF:000005">
    <property type="entry name" value="Quinic acid utilization activator"/>
    <property type="match status" value="1"/>
</dbReference>
<evidence type="ECO:0000313" key="12">
    <source>
        <dbReference type="EMBL" id="KAF7503900.1"/>
    </source>
</evidence>
<comment type="caution">
    <text evidence="12">The sequence shown here is derived from an EMBL/GenBank/DDBJ whole genome shotgun (WGS) entry which is preliminary data.</text>
</comment>
<evidence type="ECO:0000259" key="11">
    <source>
        <dbReference type="PROSITE" id="PS50048"/>
    </source>
</evidence>
<proteinExistence type="predicted"/>
<dbReference type="GO" id="GO:0045944">
    <property type="term" value="P:positive regulation of transcription by RNA polymerase II"/>
    <property type="evidence" value="ECO:0007669"/>
    <property type="project" value="TreeGrafter"/>
</dbReference>
<dbReference type="GO" id="GO:0003677">
    <property type="term" value="F:DNA binding"/>
    <property type="evidence" value="ECO:0007669"/>
    <property type="project" value="UniProtKB-KW"/>
</dbReference>
<dbReference type="InterPro" id="IPR052783">
    <property type="entry name" value="Metabolic/Drug-Res_Regulator"/>
</dbReference>
<reference evidence="12" key="1">
    <citation type="submission" date="2020-02" db="EMBL/GenBank/DDBJ databases">
        <authorList>
            <person name="Palmer J.M."/>
        </authorList>
    </citation>
    <scope>NUCLEOTIDE SEQUENCE</scope>
    <source>
        <strain evidence="12">EPUS1.4</strain>
        <tissue evidence="12">Thallus</tissue>
    </source>
</reference>
<sequence length="847" mass="93365">MVANQEHGHVTKGTRLMSSARHWTSTFTAILRATLTVVMDSDDANDSAQGKRNGLNSKKARTRVSRACDRCRTKKDKCDGSRPSCSVCIAIGHACSYDPSTKKRGLPEGYVRGLEKLWALCMGKINGLEKVVVDLMRHQDEIKSVWNHETAGEELHESWKGSSVLRELEALLSKLEATANESAGKRKREGEESASEGILETTFHRTLEYTVQPLGISTTSRAQVSFIDGRSDGSTPSISVVSFPARTPALLDLYFSHTHCWFPILERHHILRTSYSCSSGQRRPESISSADLAILWAVLAYADQQYVHFSSENRTSGEVGPAGMLIAAMKCIPPLESGIFEIGHVQALLLVALNSIGSHWNQAWIIVGHAVRIAMDINVVQVHSRGKHVLFGCFILDTLVSARLGRRPHMRREDIEPLGHLEEDGLEEWDPWTNSMGNVPPQGNARGPAFTISCFNRLCDVCAILSDIICSTSSGMERRSFCQQQSENLDSLFRKLPFIDQSTSSCYPHGPPHSTYLALTYFAAQLAVSFHARSTVEQKPSDAFARNACEILVLLTQHAQSVGLVVLPPFLEYTLRLSVDGATLARSDFSDTAGLPTFTAWVHKMDEHVHALKTLWPVFNSLSDTLADGDRQGEGSLTIPTTHATFRPNEMGLKPTSMSTPIDKLFTPRAASSIIAQPNFDFWEGTSSSAVTSTRDQLPASFDMMMTEMTAATPTPSNKSMPAGLAMPQTPQTPPSLQGDDVDAIFHDLAHLDTTEWTNSREQGLREFGFADDSTFQAFCNDPDRLVDRATPFDPFSLDDNATNLWPPPGFFPNHFAETDPHVEASQILQSLSANDQYPTLPESVGW</sequence>
<evidence type="ECO:0000256" key="10">
    <source>
        <dbReference type="SAM" id="MobiDB-lite"/>
    </source>
</evidence>
<keyword evidence="13" id="KW-1185">Reference proteome</keyword>
<dbReference type="CDD" id="cd00067">
    <property type="entry name" value="GAL4"/>
    <property type="match status" value="1"/>
</dbReference>
<feature type="region of interest" description="Disordered" evidence="10">
    <location>
        <begin position="712"/>
        <end position="736"/>
    </location>
</feature>
<organism evidence="12 13">
    <name type="scientific">Endocarpon pusillum</name>
    <dbReference type="NCBI Taxonomy" id="364733"/>
    <lineage>
        <taxon>Eukaryota</taxon>
        <taxon>Fungi</taxon>
        <taxon>Dikarya</taxon>
        <taxon>Ascomycota</taxon>
        <taxon>Pezizomycotina</taxon>
        <taxon>Eurotiomycetes</taxon>
        <taxon>Chaetothyriomycetidae</taxon>
        <taxon>Verrucariales</taxon>
        <taxon>Verrucariaceae</taxon>
        <taxon>Endocarpon</taxon>
    </lineage>
</organism>
<name>A0A8H7AES8_9EURO</name>
<dbReference type="InterPro" id="IPR007219">
    <property type="entry name" value="XnlR_reg_dom"/>
</dbReference>
<evidence type="ECO:0000256" key="6">
    <source>
        <dbReference type="ARBA" id="ARBA00023125"/>
    </source>
</evidence>
<dbReference type="GO" id="GO:0006351">
    <property type="term" value="P:DNA-templated transcription"/>
    <property type="evidence" value="ECO:0007669"/>
    <property type="project" value="InterPro"/>
</dbReference>
<evidence type="ECO:0000256" key="4">
    <source>
        <dbReference type="ARBA" id="ARBA00022911"/>
    </source>
</evidence>
<evidence type="ECO:0000256" key="5">
    <source>
        <dbReference type="ARBA" id="ARBA00023015"/>
    </source>
</evidence>
<comment type="subcellular location">
    <subcellularLocation>
        <location evidence="1">Nucleus</location>
    </subcellularLocation>
</comment>
<dbReference type="GO" id="GO:0008270">
    <property type="term" value="F:zinc ion binding"/>
    <property type="evidence" value="ECO:0007669"/>
    <property type="project" value="InterPro"/>
</dbReference>
<dbReference type="GO" id="GO:0000981">
    <property type="term" value="F:DNA-binding transcription factor activity, RNA polymerase II-specific"/>
    <property type="evidence" value="ECO:0007669"/>
    <property type="project" value="InterPro"/>
</dbReference>
<dbReference type="InterPro" id="IPR036864">
    <property type="entry name" value="Zn2-C6_fun-type_DNA-bd_sf"/>
</dbReference>
<feature type="domain" description="Zn(2)-C6 fungal-type" evidence="11">
    <location>
        <begin position="67"/>
        <end position="97"/>
    </location>
</feature>
<dbReference type="PROSITE" id="PS50048">
    <property type="entry name" value="ZN2_CY6_FUNGAL_2"/>
    <property type="match status" value="1"/>
</dbReference>
<dbReference type="SMART" id="SM00066">
    <property type="entry name" value="GAL4"/>
    <property type="match status" value="1"/>
</dbReference>
<keyword evidence="4" id="KW-0672">Quinate metabolism</keyword>
<dbReference type="Pfam" id="PF04082">
    <property type="entry name" value="Fungal_trans"/>
    <property type="match status" value="1"/>
</dbReference>
<evidence type="ECO:0000256" key="1">
    <source>
        <dbReference type="ARBA" id="ARBA00004123"/>
    </source>
</evidence>
<dbReference type="InterPro" id="IPR001138">
    <property type="entry name" value="Zn2Cys6_DnaBD"/>
</dbReference>
<dbReference type="PANTHER" id="PTHR47655:SF2">
    <property type="entry name" value="QUINIC ACID UTILIZATION ACTIVATOR"/>
    <property type="match status" value="1"/>
</dbReference>
<evidence type="ECO:0000256" key="3">
    <source>
        <dbReference type="ARBA" id="ARBA00022833"/>
    </source>
</evidence>
<evidence type="ECO:0000256" key="7">
    <source>
        <dbReference type="ARBA" id="ARBA00023159"/>
    </source>
</evidence>
<keyword evidence="2" id="KW-0479">Metal-binding</keyword>
<dbReference type="OrthoDB" id="3364175at2759"/>
<evidence type="ECO:0000256" key="9">
    <source>
        <dbReference type="ARBA" id="ARBA00023242"/>
    </source>
</evidence>
<gene>
    <name evidence="12" type="ORF">GJ744_003040</name>
</gene>
<dbReference type="Proteomes" id="UP000606974">
    <property type="component" value="Unassembled WGS sequence"/>
</dbReference>
<dbReference type="EMBL" id="JAACFV010000157">
    <property type="protein sequence ID" value="KAF7503900.1"/>
    <property type="molecule type" value="Genomic_DNA"/>
</dbReference>
<dbReference type="GO" id="GO:0005634">
    <property type="term" value="C:nucleus"/>
    <property type="evidence" value="ECO:0007669"/>
    <property type="project" value="UniProtKB-SubCell"/>
</dbReference>
<evidence type="ECO:0000313" key="13">
    <source>
        <dbReference type="Proteomes" id="UP000606974"/>
    </source>
</evidence>
<keyword evidence="3" id="KW-0862">Zinc</keyword>
<dbReference type="SMART" id="SM00906">
    <property type="entry name" value="Fungal_trans"/>
    <property type="match status" value="1"/>
</dbReference>
<keyword evidence="6" id="KW-0238">DNA-binding</keyword>
<keyword evidence="9" id="KW-0539">Nucleus</keyword>
<keyword evidence="7" id="KW-0010">Activator</keyword>
<keyword evidence="5" id="KW-0805">Transcription regulation</keyword>
<evidence type="ECO:0000256" key="8">
    <source>
        <dbReference type="ARBA" id="ARBA00023163"/>
    </source>
</evidence>
<dbReference type="Gene3D" id="4.10.240.10">
    <property type="entry name" value="Zn(2)-C6 fungal-type DNA-binding domain"/>
    <property type="match status" value="1"/>
</dbReference>
<dbReference type="PANTHER" id="PTHR47655">
    <property type="entry name" value="QUINIC ACID UTILIZATION ACTIVATOR"/>
    <property type="match status" value="1"/>
</dbReference>
<dbReference type="SUPFAM" id="SSF57701">
    <property type="entry name" value="Zn2/Cys6 DNA-binding domain"/>
    <property type="match status" value="1"/>
</dbReference>
<keyword evidence="8" id="KW-0804">Transcription</keyword>
<dbReference type="AlphaFoldDB" id="A0A8H7AES8"/>
<dbReference type="CDD" id="cd12148">
    <property type="entry name" value="fungal_TF_MHR"/>
    <property type="match status" value="1"/>
</dbReference>
<dbReference type="PROSITE" id="PS00463">
    <property type="entry name" value="ZN2_CY6_FUNGAL_1"/>
    <property type="match status" value="1"/>
</dbReference>